<dbReference type="RefSeq" id="WP_073101785.1">
    <property type="nucleotide sequence ID" value="NZ_FQXE01000002.1"/>
</dbReference>
<dbReference type="Proteomes" id="UP000184226">
    <property type="component" value="Unassembled WGS sequence"/>
</dbReference>
<protein>
    <submittedName>
        <fullName evidence="2">Uncharacterized protein</fullName>
    </submittedName>
</protein>
<dbReference type="STRING" id="658167.SAMN04488135_102132"/>
<dbReference type="NCBIfam" id="NF041023">
    <property type="entry name" value="PP0621_fam"/>
    <property type="match status" value="1"/>
</dbReference>
<sequence>MGKVLFWVVLIIGALMLARIVARQNERGQAGGRQPKQAPRRGAPPVEHAEPMVRCEHCGIHMPRSEAVLSNGHIWCSTEHAKLGVRK</sequence>
<organism evidence="2 3">
    <name type="scientific">Pollutimonas bauzanensis</name>
    <dbReference type="NCBI Taxonomy" id="658167"/>
    <lineage>
        <taxon>Bacteria</taxon>
        <taxon>Pseudomonadati</taxon>
        <taxon>Pseudomonadota</taxon>
        <taxon>Betaproteobacteria</taxon>
        <taxon>Burkholderiales</taxon>
        <taxon>Alcaligenaceae</taxon>
        <taxon>Pollutimonas</taxon>
    </lineage>
</organism>
<evidence type="ECO:0000313" key="3">
    <source>
        <dbReference type="Proteomes" id="UP000184226"/>
    </source>
</evidence>
<dbReference type="EMBL" id="FQXE01000002">
    <property type="protein sequence ID" value="SHH08036.1"/>
    <property type="molecule type" value="Genomic_DNA"/>
</dbReference>
<dbReference type="AlphaFoldDB" id="A0A1M5Q2A5"/>
<dbReference type="InterPro" id="IPR049708">
    <property type="entry name" value="PP0621-like"/>
</dbReference>
<evidence type="ECO:0000313" key="2">
    <source>
        <dbReference type="EMBL" id="SHH08036.1"/>
    </source>
</evidence>
<keyword evidence="3" id="KW-1185">Reference proteome</keyword>
<gene>
    <name evidence="2" type="ORF">SAMN04488135_102132</name>
</gene>
<reference evidence="2 3" key="1">
    <citation type="submission" date="2016-11" db="EMBL/GenBank/DDBJ databases">
        <authorList>
            <person name="Jaros S."/>
            <person name="Januszkiewicz K."/>
            <person name="Wedrychowicz H."/>
        </authorList>
    </citation>
    <scope>NUCLEOTIDE SEQUENCE [LARGE SCALE GENOMIC DNA]</scope>
    <source>
        <strain evidence="2 3">CGMCC 1.10190</strain>
    </source>
</reference>
<feature type="region of interest" description="Disordered" evidence="1">
    <location>
        <begin position="25"/>
        <end position="48"/>
    </location>
</feature>
<dbReference type="OrthoDB" id="9814432at2"/>
<name>A0A1M5Q2A5_9BURK</name>
<accession>A0A1M5Q2A5</accession>
<proteinExistence type="predicted"/>
<evidence type="ECO:0000256" key="1">
    <source>
        <dbReference type="SAM" id="MobiDB-lite"/>
    </source>
</evidence>